<dbReference type="InterPro" id="IPR015421">
    <property type="entry name" value="PyrdxlP-dep_Trfase_major"/>
</dbReference>
<feature type="domain" description="HTH gntR-type" evidence="6">
    <location>
        <begin position="25"/>
        <end position="93"/>
    </location>
</feature>
<evidence type="ECO:0000259" key="6">
    <source>
        <dbReference type="PROSITE" id="PS50949"/>
    </source>
</evidence>
<dbReference type="PROSITE" id="PS50949">
    <property type="entry name" value="HTH_GNTR"/>
    <property type="match status" value="1"/>
</dbReference>
<dbReference type="GO" id="GO:0003700">
    <property type="term" value="F:DNA-binding transcription factor activity"/>
    <property type="evidence" value="ECO:0007669"/>
    <property type="project" value="InterPro"/>
</dbReference>
<keyword evidence="2" id="KW-0663">Pyridoxal phosphate</keyword>
<dbReference type="PANTHER" id="PTHR46577">
    <property type="entry name" value="HTH-TYPE TRANSCRIPTIONAL REGULATORY PROTEIN GABR"/>
    <property type="match status" value="1"/>
</dbReference>
<evidence type="ECO:0000313" key="7">
    <source>
        <dbReference type="EMBL" id="VYU57216.1"/>
    </source>
</evidence>
<dbReference type="EMBL" id="CACRTV010000066">
    <property type="protein sequence ID" value="VYU57216.1"/>
    <property type="molecule type" value="Genomic_DNA"/>
</dbReference>
<keyword evidence="3" id="KW-0805">Transcription regulation</keyword>
<dbReference type="InterPro" id="IPR015424">
    <property type="entry name" value="PyrdxlP-dep_Trfase"/>
</dbReference>
<protein>
    <submittedName>
        <fullName evidence="7">2-aminoadipate transaminase</fullName>
        <ecNumber evidence="7">2.6.1.39</ecNumber>
    </submittedName>
</protein>
<dbReference type="Gene3D" id="3.40.640.10">
    <property type="entry name" value="Type I PLP-dependent aspartate aminotransferase-like (Major domain)"/>
    <property type="match status" value="1"/>
</dbReference>
<keyword evidence="5" id="KW-0804">Transcription</keyword>
<dbReference type="InterPro" id="IPR004839">
    <property type="entry name" value="Aminotransferase_I/II_large"/>
</dbReference>
<dbReference type="Gene3D" id="3.90.1150.10">
    <property type="entry name" value="Aspartate Aminotransferase, domain 1"/>
    <property type="match status" value="1"/>
</dbReference>
<evidence type="ECO:0000256" key="4">
    <source>
        <dbReference type="ARBA" id="ARBA00023125"/>
    </source>
</evidence>
<keyword evidence="4" id="KW-0238">DNA-binding</keyword>
<dbReference type="InterPro" id="IPR000524">
    <property type="entry name" value="Tscrpt_reg_HTH_GntR"/>
</dbReference>
<dbReference type="EC" id="2.6.1.39" evidence="7"/>
<dbReference type="SMART" id="SM00345">
    <property type="entry name" value="HTH_GNTR"/>
    <property type="match status" value="1"/>
</dbReference>
<dbReference type="InterPro" id="IPR015422">
    <property type="entry name" value="PyrdxlP-dep_Trfase_small"/>
</dbReference>
<evidence type="ECO:0000256" key="2">
    <source>
        <dbReference type="ARBA" id="ARBA00022898"/>
    </source>
</evidence>
<evidence type="ECO:0000256" key="1">
    <source>
        <dbReference type="ARBA" id="ARBA00005384"/>
    </source>
</evidence>
<dbReference type="Pfam" id="PF00155">
    <property type="entry name" value="Aminotran_1_2"/>
    <property type="match status" value="1"/>
</dbReference>
<dbReference type="Pfam" id="PF00392">
    <property type="entry name" value="GntR"/>
    <property type="match status" value="1"/>
</dbReference>
<organism evidence="7">
    <name type="scientific">Clostridium paraputrificum</name>
    <dbReference type="NCBI Taxonomy" id="29363"/>
    <lineage>
        <taxon>Bacteria</taxon>
        <taxon>Bacillati</taxon>
        <taxon>Bacillota</taxon>
        <taxon>Clostridia</taxon>
        <taxon>Eubacteriales</taxon>
        <taxon>Clostridiaceae</taxon>
        <taxon>Clostridium</taxon>
    </lineage>
</organism>
<dbReference type="SUPFAM" id="SSF46785">
    <property type="entry name" value="Winged helix' DNA-binding domain"/>
    <property type="match status" value="1"/>
</dbReference>
<dbReference type="GO" id="GO:0047536">
    <property type="term" value="F:2-aminoadipate transaminase activity"/>
    <property type="evidence" value="ECO:0007669"/>
    <property type="project" value="UniProtKB-EC"/>
</dbReference>
<dbReference type="Gene3D" id="1.10.10.10">
    <property type="entry name" value="Winged helix-like DNA-binding domain superfamily/Winged helix DNA-binding domain"/>
    <property type="match status" value="1"/>
</dbReference>
<dbReference type="InterPro" id="IPR036388">
    <property type="entry name" value="WH-like_DNA-bd_sf"/>
</dbReference>
<dbReference type="InterPro" id="IPR036390">
    <property type="entry name" value="WH_DNA-bd_sf"/>
</dbReference>
<keyword evidence="7" id="KW-0032">Aminotransferase</keyword>
<proteinExistence type="inferred from homology"/>
<reference evidence="7" key="1">
    <citation type="submission" date="2019-11" db="EMBL/GenBank/DDBJ databases">
        <authorList>
            <person name="Feng L."/>
        </authorList>
    </citation>
    <scope>NUCLEOTIDE SEQUENCE</scope>
    <source>
        <strain evidence="7">CParaputrificumLFYP93</strain>
    </source>
</reference>
<dbReference type="InterPro" id="IPR051446">
    <property type="entry name" value="HTH_trans_reg/aminotransferase"/>
</dbReference>
<name>A0A6N3FZB8_9CLOT</name>
<evidence type="ECO:0000256" key="5">
    <source>
        <dbReference type="ARBA" id="ARBA00023163"/>
    </source>
</evidence>
<dbReference type="GO" id="GO:0030170">
    <property type="term" value="F:pyridoxal phosphate binding"/>
    <property type="evidence" value="ECO:0007669"/>
    <property type="project" value="InterPro"/>
</dbReference>
<keyword evidence="7" id="KW-0808">Transferase</keyword>
<dbReference type="CDD" id="cd00609">
    <property type="entry name" value="AAT_like"/>
    <property type="match status" value="1"/>
</dbReference>
<evidence type="ECO:0000256" key="3">
    <source>
        <dbReference type="ARBA" id="ARBA00023015"/>
    </source>
</evidence>
<dbReference type="CDD" id="cd07377">
    <property type="entry name" value="WHTH_GntR"/>
    <property type="match status" value="1"/>
</dbReference>
<dbReference type="GO" id="GO:0003677">
    <property type="term" value="F:DNA binding"/>
    <property type="evidence" value="ECO:0007669"/>
    <property type="project" value="UniProtKB-KW"/>
</dbReference>
<sequence>MNLLVRMEKEVILVIFSTLKINDSDPIYIQLERHIIDGIKKGDLKKDSKLPSTREVSNYLKISRNSVISAYENLESKGYILTKRGRGTFIAVEGEKQVYEYNVEWDNIVNKYGKVLREKDIIKSEPKFRRGMISFKSIAPESELFNLEDFKRALMDSWTYEEVHLLNYGYAKGYQPLIDYLFEYMGEKGVSKENKDILITNGFTEGFDIILASLTSPGDVILCEEPTNNTALKVMEAYGLKAVGVPMDKNGMVIEDLKKTLQLYRPKLAYLIPSYNNPTGIVMNSERRKEIYKIFREHSIPIIENGFNEELLYSSSPLEPLAALSGSGNGVVYIGSLSKVLFPGLRIGWIMGDKKLIDILESVKRGRTIHSSFLDQSAFYYYLKSGAFTRYIKNIRKYYRNKYNLIMEMVNKHIPYEYVTGEGGLYIFIKLKNNISSRELLNLCYEDGVLFMPGDLFYNNSKGESSLRLGFGRVSDEDIRIGIEIIGKNIERLMK</sequence>
<dbReference type="PANTHER" id="PTHR46577:SF1">
    <property type="entry name" value="HTH-TYPE TRANSCRIPTIONAL REGULATORY PROTEIN GABR"/>
    <property type="match status" value="1"/>
</dbReference>
<dbReference type="SUPFAM" id="SSF53383">
    <property type="entry name" value="PLP-dependent transferases"/>
    <property type="match status" value="1"/>
</dbReference>
<accession>A0A6N3FZB8</accession>
<comment type="similarity">
    <text evidence="1">In the C-terminal section; belongs to the class-I pyridoxal-phosphate-dependent aminotransferase family.</text>
</comment>
<dbReference type="AlphaFoldDB" id="A0A6N3FZB8"/>
<gene>
    <name evidence="7" type="primary">lysN</name>
    <name evidence="7" type="ORF">CPLFYP93_02785</name>
</gene>